<sequence>MLDRNSAPTATEIAQNSAFEKVARTGFFVSGLMHLAIGYLAIRIAMGSGIANADQSGAFSTVAAEPGGTGTLWVATVAFATMAMWRLVETAVGRSTDPKSQHAASEALDRGKAFALAVVYFALAHSTFGFASGAGQSTGEQNSGISARLMQTGAGTFALVAGGVVIVAVGGYHIFKGASQNFVDDLKGSPSNLVRRLGTLGYIAKGLAIAGVGILVIVAATRSEPNKASGLDAALKTLGAQPYGVALLIAAGMGISTYGLYSFVMARNAKM</sequence>
<keyword evidence="4" id="KW-1185">Reference proteome</keyword>
<feature type="transmembrane region" description="Helical" evidence="1">
    <location>
        <begin position="113"/>
        <end position="134"/>
    </location>
</feature>
<evidence type="ECO:0000313" key="3">
    <source>
        <dbReference type="EMBL" id="GJF10189.1"/>
    </source>
</evidence>
<gene>
    <name evidence="3" type="ORF">NGTWS1702_34890</name>
</gene>
<accession>A0ABQ4V545</accession>
<feature type="domain" description="DUF1206" evidence="2">
    <location>
        <begin position="26"/>
        <end position="91"/>
    </location>
</feature>
<evidence type="ECO:0000313" key="4">
    <source>
        <dbReference type="Proteomes" id="UP001060504"/>
    </source>
</evidence>
<name>A0ABQ4V545_9MYCO</name>
<organism evidence="3 4">
    <name type="scientific">Mycolicibacterium cyprinidarum</name>
    <dbReference type="NCBI Taxonomy" id="2860311"/>
    <lineage>
        <taxon>Bacteria</taxon>
        <taxon>Bacillati</taxon>
        <taxon>Actinomycetota</taxon>
        <taxon>Actinomycetes</taxon>
        <taxon>Mycobacteriales</taxon>
        <taxon>Mycobacteriaceae</taxon>
        <taxon>Mycolicibacterium</taxon>
    </lineage>
</organism>
<reference evidence="3 4" key="1">
    <citation type="submission" date="2021-08" db="EMBL/GenBank/DDBJ databases">
        <title>Draft genome sequence of Mycolicibacterium sp. NGTWS1702 strain.</title>
        <authorList>
            <person name="Matsumoto M."/>
            <person name="Tang B.C.C."/>
            <person name="Machida Y."/>
            <person name="Matoyama H."/>
            <person name="Kishihara T."/>
            <person name="Sato S."/>
            <person name="Kondo I."/>
            <person name="Sano M."/>
            <person name="Kato G."/>
        </authorList>
    </citation>
    <scope>NUCLEOTIDE SEQUENCE [LARGE SCALE GENOMIC DNA]</scope>
    <source>
        <strain evidence="3 4">NGTWSNA01</strain>
    </source>
</reference>
<keyword evidence="1" id="KW-0472">Membrane</keyword>
<feature type="transmembrane region" description="Helical" evidence="1">
    <location>
        <begin position="154"/>
        <end position="175"/>
    </location>
</feature>
<dbReference type="Pfam" id="PF06724">
    <property type="entry name" value="DUF1206"/>
    <property type="match status" value="3"/>
</dbReference>
<keyword evidence="1" id="KW-0812">Transmembrane</keyword>
<keyword evidence="1" id="KW-1133">Transmembrane helix</keyword>
<proteinExistence type="predicted"/>
<feature type="transmembrane region" description="Helical" evidence="1">
    <location>
        <begin position="27"/>
        <end position="51"/>
    </location>
</feature>
<evidence type="ECO:0000256" key="1">
    <source>
        <dbReference type="SAM" id="Phobius"/>
    </source>
</evidence>
<feature type="transmembrane region" description="Helical" evidence="1">
    <location>
        <begin position="196"/>
        <end position="220"/>
    </location>
</feature>
<dbReference type="Proteomes" id="UP001060504">
    <property type="component" value="Unassembled WGS sequence"/>
</dbReference>
<feature type="transmembrane region" description="Helical" evidence="1">
    <location>
        <begin position="240"/>
        <end position="261"/>
    </location>
</feature>
<dbReference type="EMBL" id="BPRH01003656">
    <property type="protein sequence ID" value="GJF10189.1"/>
    <property type="molecule type" value="Genomic_DNA"/>
</dbReference>
<dbReference type="InterPro" id="IPR009597">
    <property type="entry name" value="DUF1206"/>
</dbReference>
<comment type="caution">
    <text evidence="3">The sequence shown here is derived from an EMBL/GenBank/DDBJ whole genome shotgun (WGS) entry which is preliminary data.</text>
</comment>
<evidence type="ECO:0000259" key="2">
    <source>
        <dbReference type="Pfam" id="PF06724"/>
    </source>
</evidence>
<feature type="domain" description="DUF1206" evidence="2">
    <location>
        <begin position="113"/>
        <end position="178"/>
    </location>
</feature>
<feature type="domain" description="DUF1206" evidence="2">
    <location>
        <begin position="200"/>
        <end position="267"/>
    </location>
</feature>
<protein>
    <submittedName>
        <fullName evidence="3">Membrane protein</fullName>
    </submittedName>
</protein>
<feature type="transmembrane region" description="Helical" evidence="1">
    <location>
        <begin position="71"/>
        <end position="92"/>
    </location>
</feature>